<proteinExistence type="predicted"/>
<organism evidence="1 2">
    <name type="scientific">Dreissena polymorpha</name>
    <name type="common">Zebra mussel</name>
    <name type="synonym">Mytilus polymorpha</name>
    <dbReference type="NCBI Taxonomy" id="45954"/>
    <lineage>
        <taxon>Eukaryota</taxon>
        <taxon>Metazoa</taxon>
        <taxon>Spiralia</taxon>
        <taxon>Lophotrochozoa</taxon>
        <taxon>Mollusca</taxon>
        <taxon>Bivalvia</taxon>
        <taxon>Autobranchia</taxon>
        <taxon>Heteroconchia</taxon>
        <taxon>Euheterodonta</taxon>
        <taxon>Imparidentia</taxon>
        <taxon>Neoheterodontei</taxon>
        <taxon>Myida</taxon>
        <taxon>Dreissenoidea</taxon>
        <taxon>Dreissenidae</taxon>
        <taxon>Dreissena</taxon>
    </lineage>
</organism>
<reference evidence="1" key="2">
    <citation type="submission" date="2020-11" db="EMBL/GenBank/DDBJ databases">
        <authorList>
            <person name="McCartney M.A."/>
            <person name="Auch B."/>
            <person name="Kono T."/>
            <person name="Mallez S."/>
            <person name="Becker A."/>
            <person name="Gohl D.M."/>
            <person name="Silverstein K.A.T."/>
            <person name="Koren S."/>
            <person name="Bechman K.B."/>
            <person name="Herman A."/>
            <person name="Abrahante J.E."/>
            <person name="Garbe J."/>
        </authorList>
    </citation>
    <scope>NUCLEOTIDE SEQUENCE</scope>
    <source>
        <strain evidence="1">Duluth1</strain>
        <tissue evidence="1">Whole animal</tissue>
    </source>
</reference>
<gene>
    <name evidence="1" type="ORF">DPMN_154550</name>
</gene>
<sequence length="89" mass="9583">MTLDELGVAFGAGKNLRYISVYAIVSRLGVNKARAFPAFHAFTCCEQSSAFLGIGKKSAWTTSMSCDEVTESFETKHTAPSSETLLNAL</sequence>
<evidence type="ECO:0000313" key="1">
    <source>
        <dbReference type="EMBL" id="KAH3800907.1"/>
    </source>
</evidence>
<accession>A0A9D4FM81</accession>
<dbReference type="EMBL" id="JAIWYP010000007">
    <property type="protein sequence ID" value="KAH3800907.1"/>
    <property type="molecule type" value="Genomic_DNA"/>
</dbReference>
<comment type="caution">
    <text evidence="1">The sequence shown here is derived from an EMBL/GenBank/DDBJ whole genome shotgun (WGS) entry which is preliminary data.</text>
</comment>
<reference evidence="1" key="1">
    <citation type="journal article" date="2019" name="bioRxiv">
        <title>The Genome of the Zebra Mussel, Dreissena polymorpha: A Resource for Invasive Species Research.</title>
        <authorList>
            <person name="McCartney M.A."/>
            <person name="Auch B."/>
            <person name="Kono T."/>
            <person name="Mallez S."/>
            <person name="Zhang Y."/>
            <person name="Obille A."/>
            <person name="Becker A."/>
            <person name="Abrahante J.E."/>
            <person name="Garbe J."/>
            <person name="Badalamenti J.P."/>
            <person name="Herman A."/>
            <person name="Mangelson H."/>
            <person name="Liachko I."/>
            <person name="Sullivan S."/>
            <person name="Sone E.D."/>
            <person name="Koren S."/>
            <person name="Silverstein K.A.T."/>
            <person name="Beckman K.B."/>
            <person name="Gohl D.M."/>
        </authorList>
    </citation>
    <scope>NUCLEOTIDE SEQUENCE</scope>
    <source>
        <strain evidence="1">Duluth1</strain>
        <tissue evidence="1">Whole animal</tissue>
    </source>
</reference>
<dbReference type="AlphaFoldDB" id="A0A9D4FM81"/>
<dbReference type="Proteomes" id="UP000828390">
    <property type="component" value="Unassembled WGS sequence"/>
</dbReference>
<name>A0A9D4FM81_DREPO</name>
<keyword evidence="2" id="KW-1185">Reference proteome</keyword>
<protein>
    <submittedName>
        <fullName evidence="1">Uncharacterized protein</fullName>
    </submittedName>
</protein>
<evidence type="ECO:0000313" key="2">
    <source>
        <dbReference type="Proteomes" id="UP000828390"/>
    </source>
</evidence>